<feature type="domain" description="HTH marR-type" evidence="1">
    <location>
        <begin position="1"/>
        <end position="139"/>
    </location>
</feature>
<dbReference type="InterPro" id="IPR000835">
    <property type="entry name" value="HTH_MarR-typ"/>
</dbReference>
<dbReference type="eggNOG" id="COG1846">
    <property type="taxonomic scope" value="Bacteria"/>
</dbReference>
<dbReference type="Proteomes" id="UP000002730">
    <property type="component" value="Chromosome"/>
</dbReference>
<dbReference type="Pfam" id="PF12802">
    <property type="entry name" value="MarR_2"/>
    <property type="match status" value="1"/>
</dbReference>
<sequence length="158" mass="18489">MDEINTRELIGQFNDSWNSILKLYEQYAKSVELSYVSFSVLEIIYWTPENCTQKLICQQTYLPKQTVNTVISDFWKRGIVELKEIAVDRRNKTIQLTESGQKYAKGIMERVVKAEEAAFKKMPPEIMQLTIDMIKDYADTFKEHITINESLDDSQFKS</sequence>
<keyword evidence="3" id="KW-1185">Reference proteome</keyword>
<protein>
    <recommendedName>
        <fullName evidence="1">HTH marR-type domain-containing protein</fullName>
    </recommendedName>
</protein>
<dbReference type="GO" id="GO:0006950">
    <property type="term" value="P:response to stress"/>
    <property type="evidence" value="ECO:0007669"/>
    <property type="project" value="TreeGrafter"/>
</dbReference>
<dbReference type="AlphaFoldDB" id="D9SU91"/>
<dbReference type="EMBL" id="CP002160">
    <property type="protein sequence ID" value="ADL52846.1"/>
    <property type="molecule type" value="Genomic_DNA"/>
</dbReference>
<name>D9SU91_CLOC7</name>
<organism evidence="2 3">
    <name type="scientific">Clostridium cellulovorans (strain ATCC 35296 / DSM 3052 / OCM 3 / 743B)</name>
    <dbReference type="NCBI Taxonomy" id="573061"/>
    <lineage>
        <taxon>Bacteria</taxon>
        <taxon>Bacillati</taxon>
        <taxon>Bacillota</taxon>
        <taxon>Clostridia</taxon>
        <taxon>Eubacteriales</taxon>
        <taxon>Clostridiaceae</taxon>
        <taxon>Clostridium</taxon>
    </lineage>
</organism>
<dbReference type="OrthoDB" id="3232829at2"/>
<accession>D9SU91</accession>
<gene>
    <name evidence="2" type="ordered locus">Clocel_3160</name>
</gene>
<dbReference type="HOGENOM" id="CLU_083287_30_1_9"/>
<dbReference type="KEGG" id="ccb:Clocel_3160"/>
<dbReference type="Gene3D" id="1.10.10.10">
    <property type="entry name" value="Winged helix-like DNA-binding domain superfamily/Winged helix DNA-binding domain"/>
    <property type="match status" value="1"/>
</dbReference>
<dbReference type="SUPFAM" id="SSF46785">
    <property type="entry name" value="Winged helix' DNA-binding domain"/>
    <property type="match status" value="1"/>
</dbReference>
<dbReference type="GO" id="GO:0003700">
    <property type="term" value="F:DNA-binding transcription factor activity"/>
    <property type="evidence" value="ECO:0007669"/>
    <property type="project" value="InterPro"/>
</dbReference>
<dbReference type="RefSeq" id="WP_010073229.1">
    <property type="nucleotide sequence ID" value="NC_014393.1"/>
</dbReference>
<dbReference type="STRING" id="573061.Clocel_3160"/>
<evidence type="ECO:0000259" key="1">
    <source>
        <dbReference type="PROSITE" id="PS50995"/>
    </source>
</evidence>
<dbReference type="PROSITE" id="PS50995">
    <property type="entry name" value="HTH_MARR_2"/>
    <property type="match status" value="1"/>
</dbReference>
<dbReference type="InterPro" id="IPR036390">
    <property type="entry name" value="WH_DNA-bd_sf"/>
</dbReference>
<dbReference type="InterPro" id="IPR039422">
    <property type="entry name" value="MarR/SlyA-like"/>
</dbReference>
<evidence type="ECO:0000313" key="2">
    <source>
        <dbReference type="EMBL" id="ADL52846.1"/>
    </source>
</evidence>
<evidence type="ECO:0000313" key="3">
    <source>
        <dbReference type="Proteomes" id="UP000002730"/>
    </source>
</evidence>
<dbReference type="PANTHER" id="PTHR33164:SF43">
    <property type="entry name" value="HTH-TYPE TRANSCRIPTIONAL REPRESSOR YETL"/>
    <property type="match status" value="1"/>
</dbReference>
<proteinExistence type="predicted"/>
<reference evidence="2 3" key="1">
    <citation type="submission" date="2010-08" db="EMBL/GenBank/DDBJ databases">
        <title>Complete sequence of Clostridium cellulovorans 743B.</title>
        <authorList>
            <consortium name="US DOE Joint Genome Institute"/>
            <person name="Lucas S."/>
            <person name="Copeland A."/>
            <person name="Lapidus A."/>
            <person name="Cheng J.-F."/>
            <person name="Bruce D."/>
            <person name="Goodwin L."/>
            <person name="Pitluck S."/>
            <person name="Chertkov O."/>
            <person name="Detter J.C."/>
            <person name="Han C."/>
            <person name="Tapia R."/>
            <person name="Land M."/>
            <person name="Hauser L."/>
            <person name="Chang Y.-J."/>
            <person name="Jeffries C."/>
            <person name="Kyrpides N."/>
            <person name="Ivanova N."/>
            <person name="Mikhailova N."/>
            <person name="Hemme C.L."/>
            <person name="Woyke T."/>
        </authorList>
    </citation>
    <scope>NUCLEOTIDE SEQUENCE [LARGE SCALE GENOMIC DNA]</scope>
    <source>
        <strain evidence="3">ATCC 35296 / DSM 3052 / OCM 3 / 743B</strain>
    </source>
</reference>
<dbReference type="InterPro" id="IPR036388">
    <property type="entry name" value="WH-like_DNA-bd_sf"/>
</dbReference>
<dbReference type="SMART" id="SM00347">
    <property type="entry name" value="HTH_MARR"/>
    <property type="match status" value="1"/>
</dbReference>
<dbReference type="PANTHER" id="PTHR33164">
    <property type="entry name" value="TRANSCRIPTIONAL REGULATOR, MARR FAMILY"/>
    <property type="match status" value="1"/>
</dbReference>